<feature type="transmembrane region" description="Helical" evidence="7">
    <location>
        <begin position="387"/>
        <end position="408"/>
    </location>
</feature>
<comment type="similarity">
    <text evidence="6">Belongs to the sodium:neurotransmitter symporter (SNF) (TC 2.A.22) family.</text>
</comment>
<feature type="transmembrane region" description="Helical" evidence="7">
    <location>
        <begin position="222"/>
        <end position="243"/>
    </location>
</feature>
<dbReference type="PANTHER" id="PTHR42948">
    <property type="entry name" value="TRANSPORTER"/>
    <property type="match status" value="1"/>
</dbReference>
<evidence type="ECO:0000313" key="8">
    <source>
        <dbReference type="EMBL" id="ATJ84497.1"/>
    </source>
</evidence>
<evidence type="ECO:0000256" key="5">
    <source>
        <dbReference type="ARBA" id="ARBA00023136"/>
    </source>
</evidence>
<dbReference type="PROSITE" id="PS00610">
    <property type="entry name" value="NA_NEUROTRAN_SYMP_1"/>
    <property type="match status" value="1"/>
</dbReference>
<dbReference type="PANTHER" id="PTHR42948:SF1">
    <property type="entry name" value="TRANSPORTER"/>
    <property type="match status" value="1"/>
</dbReference>
<evidence type="ECO:0000256" key="4">
    <source>
        <dbReference type="ARBA" id="ARBA00022989"/>
    </source>
</evidence>
<feature type="transmembrane region" description="Helical" evidence="7">
    <location>
        <begin position="346"/>
        <end position="367"/>
    </location>
</feature>
<dbReference type="EMBL" id="CP021435">
    <property type="protein sequence ID" value="ATJ84497.1"/>
    <property type="molecule type" value="Genomic_DNA"/>
</dbReference>
<keyword evidence="9" id="KW-1185">Reference proteome</keyword>
<dbReference type="CDD" id="cd10336">
    <property type="entry name" value="SLC6sbd_Tyt1-Like"/>
    <property type="match status" value="1"/>
</dbReference>
<dbReference type="Proteomes" id="UP000219993">
    <property type="component" value="Chromosome"/>
</dbReference>
<dbReference type="OrthoDB" id="9762833at2"/>
<dbReference type="SUPFAM" id="SSF161070">
    <property type="entry name" value="SNF-like"/>
    <property type="match status" value="1"/>
</dbReference>
<keyword evidence="5 7" id="KW-0472">Membrane</keyword>
<dbReference type="InterPro" id="IPR037272">
    <property type="entry name" value="SNS_sf"/>
</dbReference>
<dbReference type="RefSeq" id="WP_097790683.1">
    <property type="nucleotide sequence ID" value="NZ_BAAADT010000017.1"/>
</dbReference>
<feature type="transmembrane region" description="Helical" evidence="7">
    <location>
        <begin position="12"/>
        <end position="30"/>
    </location>
</feature>
<feature type="transmembrane region" description="Helical" evidence="7">
    <location>
        <begin position="148"/>
        <end position="167"/>
    </location>
</feature>
<evidence type="ECO:0000256" key="7">
    <source>
        <dbReference type="SAM" id="Phobius"/>
    </source>
</evidence>
<protein>
    <recommendedName>
        <fullName evidence="6">Transporter</fullName>
    </recommendedName>
</protein>
<feature type="transmembrane region" description="Helical" evidence="7">
    <location>
        <begin position="429"/>
        <end position="447"/>
    </location>
</feature>
<evidence type="ECO:0000256" key="2">
    <source>
        <dbReference type="ARBA" id="ARBA00022448"/>
    </source>
</evidence>
<organism evidence="8 9">
    <name type="scientific">Halomonas beimenensis</name>
    <dbReference type="NCBI Taxonomy" id="475662"/>
    <lineage>
        <taxon>Bacteria</taxon>
        <taxon>Pseudomonadati</taxon>
        <taxon>Pseudomonadota</taxon>
        <taxon>Gammaproteobacteria</taxon>
        <taxon>Oceanospirillales</taxon>
        <taxon>Halomonadaceae</taxon>
        <taxon>Halomonas</taxon>
    </lineage>
</organism>
<keyword evidence="6" id="KW-0769">Symport</keyword>
<dbReference type="KEGG" id="hbe:BEI_3510"/>
<feature type="transmembrane region" description="Helical" evidence="7">
    <location>
        <begin position="301"/>
        <end position="334"/>
    </location>
</feature>
<feature type="transmembrane region" description="Helical" evidence="7">
    <location>
        <begin position="255"/>
        <end position="281"/>
    </location>
</feature>
<evidence type="ECO:0000256" key="6">
    <source>
        <dbReference type="RuleBase" id="RU003732"/>
    </source>
</evidence>
<feature type="transmembrane region" description="Helical" evidence="7">
    <location>
        <begin position="179"/>
        <end position="202"/>
    </location>
</feature>
<feature type="transmembrane region" description="Helical" evidence="7">
    <location>
        <begin position="92"/>
        <end position="115"/>
    </location>
</feature>
<accession>A0A291PC77</accession>
<feature type="transmembrane region" description="Helical" evidence="7">
    <location>
        <begin position="42"/>
        <end position="64"/>
    </location>
</feature>
<keyword evidence="2 6" id="KW-0813">Transport</keyword>
<feature type="transmembrane region" description="Helical" evidence="7">
    <location>
        <begin position="453"/>
        <end position="474"/>
    </location>
</feature>
<dbReference type="NCBIfam" id="NF037979">
    <property type="entry name" value="Na_transp"/>
    <property type="match status" value="1"/>
</dbReference>
<keyword evidence="3 6" id="KW-0812">Transmembrane</keyword>
<dbReference type="Pfam" id="PF00209">
    <property type="entry name" value="SNF"/>
    <property type="match status" value="2"/>
</dbReference>
<dbReference type="PRINTS" id="PR00176">
    <property type="entry name" value="NANEUSMPORT"/>
</dbReference>
<sequence length="480" mass="51087">MSTHNVWTHKGTFLLAAVGSAVGLGNLWRFPYLAGENGGGAFILIYALTIFAVGIPILIAEIMLGRNSRRSPIMGMRFLTRTHKTSRGWESIGWLGAASAFIILSFYSVIAGWAIHYTGKMLTGSLEGADAETIAAGFDALLASPPLLTLYHTLFIGASALIVGLGIHRGIENGLRILMPALFVILMVVLVYAAAIGDLQGAADFLFTFHLADLSLEGWLEAMGQSFFTLSLGMGAIMAYGAYMSGEASLTRTAFTIAVVDTAVAMIAGLAIFALVFGAGLDPAEGPGLMFITLPLAFAEMPGGALLGGVFFVLVLGAAISSSISLIEPVAAFLVERFDLTRPQAVSAMVVASWALGLLTVFSFNLMAEGTVFHSLFGRSAFGLLELLTNIFMPLGGLLIALFAGWALTHGEVMKEMRTNETWFSVWRFLVRFVAPAAVAFVFLRTIPQVEGYWIPTIGAVVIVGAFAAGRTFLAERQES</sequence>
<dbReference type="InterPro" id="IPR047218">
    <property type="entry name" value="YocR/YhdH-like"/>
</dbReference>
<reference evidence="8 9" key="1">
    <citation type="journal article" date="2017" name="Sci. Rep.">
        <title>Revealing the Saline Adaptation Strategies of the Halophilic Bacterium Halomonas beimenensis through High-throughput Omics and Transposon Mutagenesis Approaches.</title>
        <authorList>
            <person name="Chen Y.H."/>
            <person name="Lin S.S."/>
            <person name="Shyu Y.T."/>
        </authorList>
    </citation>
    <scope>NUCLEOTIDE SEQUENCE [LARGE SCALE GENOMIC DNA]</scope>
    <source>
        <strain evidence="8 9">NTU-111</strain>
    </source>
</reference>
<dbReference type="InterPro" id="IPR000175">
    <property type="entry name" value="Na/ntran_symport"/>
</dbReference>
<comment type="subcellular location">
    <subcellularLocation>
        <location evidence="1">Membrane</location>
        <topology evidence="1">Multi-pass membrane protein</topology>
    </subcellularLocation>
</comment>
<dbReference type="GO" id="GO:0015293">
    <property type="term" value="F:symporter activity"/>
    <property type="evidence" value="ECO:0007669"/>
    <property type="project" value="UniProtKB-KW"/>
</dbReference>
<evidence type="ECO:0000313" key="9">
    <source>
        <dbReference type="Proteomes" id="UP000219993"/>
    </source>
</evidence>
<keyword evidence="4 7" id="KW-1133">Transmembrane helix</keyword>
<evidence type="ECO:0000256" key="3">
    <source>
        <dbReference type="ARBA" id="ARBA00022692"/>
    </source>
</evidence>
<evidence type="ECO:0000256" key="1">
    <source>
        <dbReference type="ARBA" id="ARBA00004141"/>
    </source>
</evidence>
<dbReference type="AlphaFoldDB" id="A0A291PC77"/>
<gene>
    <name evidence="8" type="ORF">BEI_3510</name>
</gene>
<proteinExistence type="inferred from homology"/>
<name>A0A291PC77_9GAMM</name>
<dbReference type="GO" id="GO:0016020">
    <property type="term" value="C:membrane"/>
    <property type="evidence" value="ECO:0007669"/>
    <property type="project" value="UniProtKB-SubCell"/>
</dbReference>
<dbReference type="PROSITE" id="PS50267">
    <property type="entry name" value="NA_NEUROTRAN_SYMP_3"/>
    <property type="match status" value="1"/>
</dbReference>